<comment type="caution">
    <text evidence="5">The sequence shown here is derived from an EMBL/GenBank/DDBJ whole genome shotgun (WGS) entry which is preliminary data.</text>
</comment>
<organism evidence="5 6">
    <name type="scientific">Streblomastix strix</name>
    <dbReference type="NCBI Taxonomy" id="222440"/>
    <lineage>
        <taxon>Eukaryota</taxon>
        <taxon>Metamonada</taxon>
        <taxon>Preaxostyla</taxon>
        <taxon>Oxymonadida</taxon>
        <taxon>Streblomastigidae</taxon>
        <taxon>Streblomastix</taxon>
    </lineage>
</organism>
<dbReference type="GO" id="GO:0000712">
    <property type="term" value="P:resolution of meiotic recombination intermediates"/>
    <property type="evidence" value="ECO:0007669"/>
    <property type="project" value="TreeGrafter"/>
</dbReference>
<dbReference type="EMBL" id="SNRW01002848">
    <property type="protein sequence ID" value="KAA6391538.1"/>
    <property type="molecule type" value="Genomic_DNA"/>
</dbReference>
<keyword evidence="3" id="KW-0234">DNA repair</keyword>
<dbReference type="OrthoDB" id="361020at2759"/>
<evidence type="ECO:0000256" key="3">
    <source>
        <dbReference type="ARBA" id="ARBA00023204"/>
    </source>
</evidence>
<keyword evidence="1" id="KW-0227">DNA damage</keyword>
<dbReference type="AlphaFoldDB" id="A0A5J4W9D9"/>
<accession>A0A5J4W9D9</accession>
<dbReference type="PANTHER" id="PTHR10150:SF0">
    <property type="entry name" value="DNA REPAIR ENDONUCLEASE XPF"/>
    <property type="match status" value="1"/>
</dbReference>
<evidence type="ECO:0000313" key="6">
    <source>
        <dbReference type="Proteomes" id="UP000324800"/>
    </source>
</evidence>
<feature type="compositionally biased region" description="Basic and acidic residues" evidence="4">
    <location>
        <begin position="505"/>
        <end position="526"/>
    </location>
</feature>
<proteinExistence type="predicted"/>
<evidence type="ECO:0000256" key="2">
    <source>
        <dbReference type="ARBA" id="ARBA00022801"/>
    </source>
</evidence>
<sequence>MHKVPPPQYVNDIIEQLIKNRYSLLVLAPGLGARVVISSLIKLYAASGSLVLVLNDTQTDQYEYQIEGDQKYPRFITSRFDAAERAELYSAGVYSVTSRILLVDLLRSNIPVQNITGIIVLDAHKVSELSPESFIIEMIREKNSTAFINAISTLPQAFAHGFDTLEKAMGILHCESLLLWPRYREEVQIDLERVRPKVTEVHIPLTSLMQEMQLRILSLMKLVLREAYLFAYKLDDKNKKDESKEQSNGIIDKNQSQEFVEDEFTIELGMSSRFDHMFLAIIASPWHQTPPQAGRIIRDLRLLRRLAFGLCRLDPLAFRALLQRAMEGDEALTSWGNSGYGNYNKNREMFGSGNIGSRGPYVIWRPLVPFVAAYIPQWAAAVEAQELLRLAEQRAGVFLMKKQNEFDVIESMKNEIRSGLEINGFWRKERKLNRESVKKRNKTKHSEQTMQTLTTSWIHFINPEMNPKLKEISRILQHSIEQEPTHPPEEEDEDELTERNNQQKGSKEKDTKINQDESEKKEDQKEQTISPSSLLIPPPTVPMLPFPRKLFKSLRRALIIADNVTCRALKQSLRIGPDTYMQKLQHAFNSHELTQAAVRLMKQKANRVNRFGGNQNELNFAENVG</sequence>
<evidence type="ECO:0000313" key="5">
    <source>
        <dbReference type="EMBL" id="KAA6391538.1"/>
    </source>
</evidence>
<keyword evidence="5" id="KW-0255">Endonuclease</keyword>
<keyword evidence="5" id="KW-0540">Nuclease</keyword>
<dbReference type="GO" id="GO:0003684">
    <property type="term" value="F:damaged DNA binding"/>
    <property type="evidence" value="ECO:0007669"/>
    <property type="project" value="TreeGrafter"/>
</dbReference>
<name>A0A5J4W9D9_9EUKA</name>
<evidence type="ECO:0000256" key="4">
    <source>
        <dbReference type="SAM" id="MobiDB-lite"/>
    </source>
</evidence>
<dbReference type="GO" id="GO:0000014">
    <property type="term" value="F:single-stranded DNA endodeoxyribonuclease activity"/>
    <property type="evidence" value="ECO:0007669"/>
    <property type="project" value="TreeGrafter"/>
</dbReference>
<reference evidence="5 6" key="1">
    <citation type="submission" date="2019-03" db="EMBL/GenBank/DDBJ databases">
        <title>Single cell metagenomics reveals metabolic interactions within the superorganism composed of flagellate Streblomastix strix and complex community of Bacteroidetes bacteria on its surface.</title>
        <authorList>
            <person name="Treitli S.C."/>
            <person name="Kolisko M."/>
            <person name="Husnik F."/>
            <person name="Keeling P."/>
            <person name="Hampl V."/>
        </authorList>
    </citation>
    <scope>NUCLEOTIDE SEQUENCE [LARGE SCALE GENOMIC DNA]</scope>
    <source>
        <strain evidence="5">ST1C</strain>
    </source>
</reference>
<feature type="non-terminal residue" evidence="5">
    <location>
        <position position="625"/>
    </location>
</feature>
<dbReference type="GO" id="GO:0003697">
    <property type="term" value="F:single-stranded DNA binding"/>
    <property type="evidence" value="ECO:0007669"/>
    <property type="project" value="TreeGrafter"/>
</dbReference>
<feature type="region of interest" description="Disordered" evidence="4">
    <location>
        <begin position="481"/>
        <end position="540"/>
    </location>
</feature>
<evidence type="ECO:0000256" key="1">
    <source>
        <dbReference type="ARBA" id="ARBA00022763"/>
    </source>
</evidence>
<dbReference type="GO" id="GO:0000110">
    <property type="term" value="C:nucleotide-excision repair factor 1 complex"/>
    <property type="evidence" value="ECO:0007669"/>
    <property type="project" value="TreeGrafter"/>
</dbReference>
<dbReference type="PANTHER" id="PTHR10150">
    <property type="entry name" value="DNA REPAIR ENDONUCLEASE XPF"/>
    <property type="match status" value="1"/>
</dbReference>
<dbReference type="GO" id="GO:1901255">
    <property type="term" value="P:nucleotide-excision repair involved in interstrand cross-link repair"/>
    <property type="evidence" value="ECO:0007669"/>
    <property type="project" value="TreeGrafter"/>
</dbReference>
<gene>
    <name evidence="5" type="ORF">EZS28_012931</name>
</gene>
<keyword evidence="2" id="KW-0378">Hydrolase</keyword>
<protein>
    <submittedName>
        <fullName evidence="5">Putative DNA repair endonuclease XPF</fullName>
    </submittedName>
</protein>
<dbReference type="GO" id="GO:0000724">
    <property type="term" value="P:double-strand break repair via homologous recombination"/>
    <property type="evidence" value="ECO:0007669"/>
    <property type="project" value="TreeGrafter"/>
</dbReference>
<dbReference type="Proteomes" id="UP000324800">
    <property type="component" value="Unassembled WGS sequence"/>
</dbReference>